<evidence type="ECO:0000256" key="7">
    <source>
        <dbReference type="ARBA" id="ARBA00022989"/>
    </source>
</evidence>
<comment type="function">
    <text evidence="10">Part of the Sec protein translocase complex. Interacts with the SecYEG preprotein conducting channel. SecDF uses the proton motive force (PMF) to complete protein translocation after the ATP-dependent function of SecA.</text>
</comment>
<comment type="caution">
    <text evidence="12">The sequence shown here is derived from an EMBL/GenBank/DDBJ whole genome shotgun (WGS) entry which is preliminary data.</text>
</comment>
<evidence type="ECO:0000256" key="10">
    <source>
        <dbReference type="HAMAP-Rule" id="MF_01464"/>
    </source>
</evidence>
<feature type="transmembrane region" description="Helical" evidence="10">
    <location>
        <begin position="262"/>
        <end position="287"/>
    </location>
</feature>
<dbReference type="AlphaFoldDB" id="A0A0G0ZH04"/>
<dbReference type="PANTHER" id="PTHR30081:SF8">
    <property type="entry name" value="PROTEIN TRANSLOCASE SUBUNIT SECF"/>
    <property type="match status" value="1"/>
</dbReference>
<dbReference type="EMBL" id="LCDF01000012">
    <property type="protein sequence ID" value="KKS47964.1"/>
    <property type="molecule type" value="Genomic_DNA"/>
</dbReference>
<accession>A0A0G0ZH04</accession>
<dbReference type="PANTHER" id="PTHR30081">
    <property type="entry name" value="PROTEIN-EXPORT MEMBRANE PROTEIN SEC"/>
    <property type="match status" value="1"/>
</dbReference>
<dbReference type="GO" id="GO:0043952">
    <property type="term" value="P:protein transport by the Sec complex"/>
    <property type="evidence" value="ECO:0007669"/>
    <property type="project" value="UniProtKB-UniRule"/>
</dbReference>
<comment type="subunit">
    <text evidence="10">Forms a complex with SecD. Part of the essential Sec protein translocation apparatus which comprises SecA, SecYEG and auxiliary proteins SecDF. Other proteins may also be involved.</text>
</comment>
<keyword evidence="3 10" id="KW-1003">Cell membrane</keyword>
<dbReference type="Pfam" id="PF02355">
    <property type="entry name" value="SecD_SecF_C"/>
    <property type="match status" value="1"/>
</dbReference>
<dbReference type="PATRIC" id="fig|1618659.3.peg.511"/>
<dbReference type="InterPro" id="IPR000731">
    <property type="entry name" value="SSD"/>
</dbReference>
<dbReference type="Gene3D" id="1.20.1640.10">
    <property type="entry name" value="Multidrug efflux transporter AcrB transmembrane domain"/>
    <property type="match status" value="1"/>
</dbReference>
<evidence type="ECO:0000256" key="4">
    <source>
        <dbReference type="ARBA" id="ARBA00022519"/>
    </source>
</evidence>
<feature type="transmembrane region" description="Helical" evidence="10">
    <location>
        <begin position="239"/>
        <end position="256"/>
    </location>
</feature>
<evidence type="ECO:0000313" key="13">
    <source>
        <dbReference type="Proteomes" id="UP000034036"/>
    </source>
</evidence>
<evidence type="ECO:0000256" key="5">
    <source>
        <dbReference type="ARBA" id="ARBA00022692"/>
    </source>
</evidence>
<dbReference type="STRING" id="1618659.UV11_C0012G0021"/>
<dbReference type="Pfam" id="PF07549">
    <property type="entry name" value="Sec_GG"/>
    <property type="match status" value="1"/>
</dbReference>
<dbReference type="PRINTS" id="PR01755">
    <property type="entry name" value="SECFTRNLCASE"/>
</dbReference>
<keyword evidence="7 10" id="KW-1133">Transmembrane helix</keyword>
<evidence type="ECO:0000256" key="1">
    <source>
        <dbReference type="ARBA" id="ARBA00004651"/>
    </source>
</evidence>
<name>A0A0G0ZH04_9BACT</name>
<evidence type="ECO:0000256" key="8">
    <source>
        <dbReference type="ARBA" id="ARBA00023010"/>
    </source>
</evidence>
<keyword evidence="8 10" id="KW-0811">Translocation</keyword>
<dbReference type="InterPro" id="IPR005665">
    <property type="entry name" value="SecF_bac"/>
</dbReference>
<dbReference type="PROSITE" id="PS50156">
    <property type="entry name" value="SSD"/>
    <property type="match status" value="1"/>
</dbReference>
<keyword evidence="2 10" id="KW-0813">Transport</keyword>
<comment type="subcellular location">
    <subcellularLocation>
        <location evidence="1 10">Cell membrane</location>
        <topology evidence="1 10">Multi-pass membrane protein</topology>
    </subcellularLocation>
</comment>
<sequence>MNLIKIRKFTYTLSILLIVASVFALYAYGLKFGIDFTGGAISEIEFNGERPDISKITEKVNALNFGNAIIQPTGDSGILVRTRDLTEAEHQALLKEVTSLGASRELRFDSIGPTIGRELRNRSIWAIGLVLVAIILYIAFVFRKVSKPVSSWFYGIFAVVALFHDILIPLGVFAYLGKFYGAEIDTLFVTAILTVLGFSVHDTIVVYDRVRENLKKQQKGEIFEDTVARSLSQTLTRSINTSLTVLLVLLALYLIGAESTKYFSLTLIIGIIAGTYSSIFIASSLLVTWNNFQNRRS</sequence>
<dbReference type="SUPFAM" id="SSF82866">
    <property type="entry name" value="Multidrug efflux transporter AcrB transmembrane domain"/>
    <property type="match status" value="1"/>
</dbReference>
<dbReference type="GO" id="GO:0006605">
    <property type="term" value="P:protein targeting"/>
    <property type="evidence" value="ECO:0007669"/>
    <property type="project" value="UniProtKB-UniRule"/>
</dbReference>
<dbReference type="InterPro" id="IPR022645">
    <property type="entry name" value="SecD/SecF_bac"/>
</dbReference>
<keyword evidence="5 10" id="KW-0812">Transmembrane</keyword>
<feature type="transmembrane region" description="Helical" evidence="10">
    <location>
        <begin position="187"/>
        <end position="207"/>
    </location>
</feature>
<evidence type="ECO:0000313" key="12">
    <source>
        <dbReference type="EMBL" id="KKS47964.1"/>
    </source>
</evidence>
<dbReference type="Proteomes" id="UP000034036">
    <property type="component" value="Unassembled WGS sequence"/>
</dbReference>
<evidence type="ECO:0000259" key="11">
    <source>
        <dbReference type="PROSITE" id="PS50156"/>
    </source>
</evidence>
<keyword evidence="6 10" id="KW-0653">Protein transport</keyword>
<comment type="similarity">
    <text evidence="10">Belongs to the SecD/SecF family. SecF subfamily.</text>
</comment>
<dbReference type="InterPro" id="IPR022813">
    <property type="entry name" value="SecD/SecF_arch_bac"/>
</dbReference>
<evidence type="ECO:0000256" key="2">
    <source>
        <dbReference type="ARBA" id="ARBA00022448"/>
    </source>
</evidence>
<dbReference type="GO" id="GO:0005886">
    <property type="term" value="C:plasma membrane"/>
    <property type="evidence" value="ECO:0007669"/>
    <property type="project" value="UniProtKB-SubCell"/>
</dbReference>
<feature type="domain" description="SSD" evidence="11">
    <location>
        <begin position="123"/>
        <end position="288"/>
    </location>
</feature>
<feature type="transmembrane region" description="Helical" evidence="10">
    <location>
        <begin position="9"/>
        <end position="28"/>
    </location>
</feature>
<organism evidence="12 13">
    <name type="scientific">Candidatus Giovannonibacteria bacterium GW2011_GWF2_42_19</name>
    <dbReference type="NCBI Taxonomy" id="1618659"/>
    <lineage>
        <taxon>Bacteria</taxon>
        <taxon>Candidatus Giovannoniibacteriota</taxon>
    </lineage>
</organism>
<reference evidence="12 13" key="1">
    <citation type="journal article" date="2015" name="Nature">
        <title>rRNA introns, odd ribosomes, and small enigmatic genomes across a large radiation of phyla.</title>
        <authorList>
            <person name="Brown C.T."/>
            <person name="Hug L.A."/>
            <person name="Thomas B.C."/>
            <person name="Sharon I."/>
            <person name="Castelle C.J."/>
            <person name="Singh A."/>
            <person name="Wilkins M.J."/>
            <person name="Williams K.H."/>
            <person name="Banfield J.F."/>
        </authorList>
    </citation>
    <scope>NUCLEOTIDE SEQUENCE [LARGE SCALE GENOMIC DNA]</scope>
</reference>
<keyword evidence="9 10" id="KW-0472">Membrane</keyword>
<dbReference type="GO" id="GO:0065002">
    <property type="term" value="P:intracellular protein transmembrane transport"/>
    <property type="evidence" value="ECO:0007669"/>
    <property type="project" value="UniProtKB-UniRule"/>
</dbReference>
<dbReference type="NCBIfam" id="TIGR00966">
    <property type="entry name" value="transloc_SecF"/>
    <property type="match status" value="1"/>
</dbReference>
<gene>
    <name evidence="10" type="primary">secF</name>
    <name evidence="12" type="ORF">UV11_C0012G0021</name>
</gene>
<evidence type="ECO:0000256" key="9">
    <source>
        <dbReference type="ARBA" id="ARBA00023136"/>
    </source>
</evidence>
<feature type="transmembrane region" description="Helical" evidence="10">
    <location>
        <begin position="154"/>
        <end position="175"/>
    </location>
</feature>
<evidence type="ECO:0000256" key="3">
    <source>
        <dbReference type="ARBA" id="ARBA00022475"/>
    </source>
</evidence>
<feature type="transmembrane region" description="Helical" evidence="10">
    <location>
        <begin position="123"/>
        <end position="142"/>
    </location>
</feature>
<dbReference type="InterPro" id="IPR048634">
    <property type="entry name" value="SecD_SecF_C"/>
</dbReference>
<proteinExistence type="inferred from homology"/>
<keyword evidence="4" id="KW-0997">Cell inner membrane</keyword>
<dbReference type="InterPro" id="IPR022646">
    <property type="entry name" value="SecD/SecF_CS"/>
</dbReference>
<evidence type="ECO:0000256" key="6">
    <source>
        <dbReference type="ARBA" id="ARBA00022927"/>
    </source>
</evidence>
<dbReference type="HAMAP" id="MF_01464_B">
    <property type="entry name" value="SecF_B"/>
    <property type="match status" value="1"/>
</dbReference>
<protein>
    <recommendedName>
        <fullName evidence="10">Protein-export membrane protein SecF</fullName>
    </recommendedName>
</protein>
<dbReference type="GO" id="GO:0015450">
    <property type="term" value="F:protein-transporting ATPase activity"/>
    <property type="evidence" value="ECO:0007669"/>
    <property type="project" value="InterPro"/>
</dbReference>